<dbReference type="InterPro" id="IPR037045">
    <property type="entry name" value="S8pro/Inhibitor_I9_sf"/>
</dbReference>
<dbReference type="Proteomes" id="UP000612899">
    <property type="component" value="Unassembled WGS sequence"/>
</dbReference>
<reference evidence="10" key="1">
    <citation type="submission" date="2021-01" db="EMBL/GenBank/DDBJ databases">
        <title>Whole genome shotgun sequence of Rhizocola hellebori NBRC 109834.</title>
        <authorList>
            <person name="Komaki H."/>
            <person name="Tamura T."/>
        </authorList>
    </citation>
    <scope>NUCLEOTIDE SEQUENCE</scope>
    <source>
        <strain evidence="10">NBRC 109834</strain>
    </source>
</reference>
<comment type="caution">
    <text evidence="10">The sequence shown here is derived from an EMBL/GenBank/DDBJ whole genome shotgun (WGS) entry which is preliminary data.</text>
</comment>
<evidence type="ECO:0000256" key="4">
    <source>
        <dbReference type="ARBA" id="ARBA00022825"/>
    </source>
</evidence>
<dbReference type="AlphaFoldDB" id="A0A8J3QBV2"/>
<dbReference type="Gene3D" id="3.30.70.80">
    <property type="entry name" value="Peptidase S8 propeptide/proteinase inhibitor I9"/>
    <property type="match status" value="1"/>
</dbReference>
<dbReference type="SUPFAM" id="SSF54897">
    <property type="entry name" value="Protease propeptides/inhibitors"/>
    <property type="match status" value="1"/>
</dbReference>
<dbReference type="GO" id="GO:0006508">
    <property type="term" value="P:proteolysis"/>
    <property type="evidence" value="ECO:0007669"/>
    <property type="project" value="UniProtKB-KW"/>
</dbReference>
<keyword evidence="4 5" id="KW-0720">Serine protease</keyword>
<name>A0A8J3QBV2_9ACTN</name>
<feature type="domain" description="Inhibitor I9" evidence="9">
    <location>
        <begin position="56"/>
        <end position="124"/>
    </location>
</feature>
<dbReference type="GO" id="GO:0004252">
    <property type="term" value="F:serine-type endopeptidase activity"/>
    <property type="evidence" value="ECO:0007669"/>
    <property type="project" value="UniProtKB-UniRule"/>
</dbReference>
<keyword evidence="7" id="KW-0732">Signal</keyword>
<accession>A0A8J3QBV2</accession>
<evidence type="ECO:0000256" key="7">
    <source>
        <dbReference type="SAM" id="SignalP"/>
    </source>
</evidence>
<evidence type="ECO:0000256" key="2">
    <source>
        <dbReference type="ARBA" id="ARBA00022670"/>
    </source>
</evidence>
<dbReference type="InterPro" id="IPR050131">
    <property type="entry name" value="Peptidase_S8_subtilisin-like"/>
</dbReference>
<evidence type="ECO:0000256" key="5">
    <source>
        <dbReference type="PROSITE-ProRule" id="PRU01240"/>
    </source>
</evidence>
<dbReference type="Gene3D" id="3.40.50.200">
    <property type="entry name" value="Peptidase S8/S53 domain"/>
    <property type="match status" value="1"/>
</dbReference>
<dbReference type="InterPro" id="IPR015500">
    <property type="entry name" value="Peptidase_S8_subtilisin-rel"/>
</dbReference>
<feature type="active site" description="Charge relay system" evidence="5">
    <location>
        <position position="199"/>
    </location>
</feature>
<gene>
    <name evidence="10" type="ORF">Rhe02_47330</name>
</gene>
<keyword evidence="3 5" id="KW-0378">Hydrolase</keyword>
<dbReference type="InterPro" id="IPR023827">
    <property type="entry name" value="Peptidase_S8_Asp-AS"/>
</dbReference>
<evidence type="ECO:0000313" key="10">
    <source>
        <dbReference type="EMBL" id="GIH06666.1"/>
    </source>
</evidence>
<dbReference type="SUPFAM" id="SSF52743">
    <property type="entry name" value="Subtilisin-like"/>
    <property type="match status" value="1"/>
</dbReference>
<protein>
    <submittedName>
        <fullName evidence="10">Uncharacterized protein</fullName>
    </submittedName>
</protein>
<evidence type="ECO:0000259" key="9">
    <source>
        <dbReference type="Pfam" id="PF05922"/>
    </source>
</evidence>
<evidence type="ECO:0000259" key="8">
    <source>
        <dbReference type="Pfam" id="PF00082"/>
    </source>
</evidence>
<proteinExistence type="inferred from homology"/>
<keyword evidence="11" id="KW-1185">Reference proteome</keyword>
<dbReference type="FunFam" id="3.40.50.200:FF:000014">
    <property type="entry name" value="Proteinase K"/>
    <property type="match status" value="1"/>
</dbReference>
<keyword evidence="2 5" id="KW-0645">Protease</keyword>
<feature type="chain" id="PRO_5035231805" evidence="7">
    <location>
        <begin position="31"/>
        <end position="412"/>
    </location>
</feature>
<feature type="active site" description="Charge relay system" evidence="5">
    <location>
        <position position="167"/>
    </location>
</feature>
<dbReference type="PROSITE" id="PS51892">
    <property type="entry name" value="SUBTILASE"/>
    <property type="match status" value="1"/>
</dbReference>
<dbReference type="InterPro" id="IPR022398">
    <property type="entry name" value="Peptidase_S8_His-AS"/>
</dbReference>
<dbReference type="InterPro" id="IPR036852">
    <property type="entry name" value="Peptidase_S8/S53_dom_sf"/>
</dbReference>
<dbReference type="InterPro" id="IPR023828">
    <property type="entry name" value="Peptidase_S8_Ser-AS"/>
</dbReference>
<dbReference type="CDD" id="cd04077">
    <property type="entry name" value="Peptidases_S8_PCSK9_ProteinaseK_like"/>
    <property type="match status" value="1"/>
</dbReference>
<dbReference type="EMBL" id="BONY01000029">
    <property type="protein sequence ID" value="GIH06666.1"/>
    <property type="molecule type" value="Genomic_DNA"/>
</dbReference>
<dbReference type="PROSITE" id="PS00137">
    <property type="entry name" value="SUBTILASE_HIS"/>
    <property type="match status" value="1"/>
</dbReference>
<comment type="similarity">
    <text evidence="1 5 6">Belongs to the peptidase S8 family.</text>
</comment>
<dbReference type="InterPro" id="IPR034193">
    <property type="entry name" value="PCSK9_ProteinaseK-like"/>
</dbReference>
<organism evidence="10 11">
    <name type="scientific">Rhizocola hellebori</name>
    <dbReference type="NCBI Taxonomy" id="1392758"/>
    <lineage>
        <taxon>Bacteria</taxon>
        <taxon>Bacillati</taxon>
        <taxon>Actinomycetota</taxon>
        <taxon>Actinomycetes</taxon>
        <taxon>Micromonosporales</taxon>
        <taxon>Micromonosporaceae</taxon>
        <taxon>Rhizocola</taxon>
    </lineage>
</organism>
<feature type="signal peptide" evidence="7">
    <location>
        <begin position="1"/>
        <end position="30"/>
    </location>
</feature>
<feature type="active site" description="Charge relay system" evidence="5">
    <location>
        <position position="355"/>
    </location>
</feature>
<evidence type="ECO:0000256" key="6">
    <source>
        <dbReference type="RuleBase" id="RU003355"/>
    </source>
</evidence>
<dbReference type="PANTHER" id="PTHR43806">
    <property type="entry name" value="PEPTIDASE S8"/>
    <property type="match status" value="1"/>
</dbReference>
<sequence>MISKPSRKLTIAAVLATFVGGLAGAPSASSAPPAQQAGAPDIIRYADTEEAVPNSYIVVLHPNTSPDATPVIADDITKRTNTKKSWVYASALQGFAVEATETQALEISRDTRVAYVAQDQIYTTQALTVQPSPPSWGLDRIDERSLPLDAKYHYPNNGSSVVAYVIDTGILLTHNEFGGRAFCGFDPWGMGCAPCNQGHGTHVAGTIGGATVGVAKGVRIISVRVFQCSGSTTSAIVIAGINYVAFAQSINPAQRSVANMSLGGGAFAPMDTAVTNAIAGNVHFSVAAGNSNADACLFSPARVPRATTVGSTRINDNRSAFSNYGACLDLFAPGELIYSAWYTANNAYATLSGTSMASPHAAGTAAMWRHKFPADNADQTATALAANATPGVVINPGPLSPNLLLFMGMIPV</sequence>
<dbReference type="PROSITE" id="PS00138">
    <property type="entry name" value="SUBTILASE_SER"/>
    <property type="match status" value="1"/>
</dbReference>
<dbReference type="Pfam" id="PF00082">
    <property type="entry name" value="Peptidase_S8"/>
    <property type="match status" value="1"/>
</dbReference>
<dbReference type="GO" id="GO:0005615">
    <property type="term" value="C:extracellular space"/>
    <property type="evidence" value="ECO:0007669"/>
    <property type="project" value="TreeGrafter"/>
</dbReference>
<feature type="domain" description="Peptidase S8/S53" evidence="8">
    <location>
        <begin position="165"/>
        <end position="389"/>
    </location>
</feature>
<dbReference type="InterPro" id="IPR000209">
    <property type="entry name" value="Peptidase_S8/S53_dom"/>
</dbReference>
<evidence type="ECO:0000256" key="3">
    <source>
        <dbReference type="ARBA" id="ARBA00022801"/>
    </source>
</evidence>
<evidence type="ECO:0000256" key="1">
    <source>
        <dbReference type="ARBA" id="ARBA00011073"/>
    </source>
</evidence>
<dbReference type="PRINTS" id="PR00723">
    <property type="entry name" value="SUBTILISIN"/>
</dbReference>
<dbReference type="RefSeq" id="WP_203910478.1">
    <property type="nucleotide sequence ID" value="NZ_BONY01000029.1"/>
</dbReference>
<evidence type="ECO:0000313" key="11">
    <source>
        <dbReference type="Proteomes" id="UP000612899"/>
    </source>
</evidence>
<dbReference type="PROSITE" id="PS00136">
    <property type="entry name" value="SUBTILASE_ASP"/>
    <property type="match status" value="1"/>
</dbReference>
<dbReference type="PANTHER" id="PTHR43806:SF11">
    <property type="entry name" value="CEREVISIN-RELATED"/>
    <property type="match status" value="1"/>
</dbReference>
<dbReference type="InterPro" id="IPR010259">
    <property type="entry name" value="S8pro/Inhibitor_I9"/>
</dbReference>
<dbReference type="Pfam" id="PF05922">
    <property type="entry name" value="Inhibitor_I9"/>
    <property type="match status" value="1"/>
</dbReference>